<comment type="caution">
    <text evidence="2">The sequence shown here is derived from an EMBL/GenBank/DDBJ whole genome shotgun (WGS) entry which is preliminary data.</text>
</comment>
<dbReference type="Proteomes" id="UP000762676">
    <property type="component" value="Unassembled WGS sequence"/>
</dbReference>
<dbReference type="AlphaFoldDB" id="A0AAV4J1I1"/>
<feature type="transmembrane region" description="Helical" evidence="1">
    <location>
        <begin position="35"/>
        <end position="53"/>
    </location>
</feature>
<reference evidence="2 3" key="1">
    <citation type="journal article" date="2021" name="Elife">
        <title>Chloroplast acquisition without the gene transfer in kleptoplastic sea slugs, Plakobranchus ocellatus.</title>
        <authorList>
            <person name="Maeda T."/>
            <person name="Takahashi S."/>
            <person name="Yoshida T."/>
            <person name="Shimamura S."/>
            <person name="Takaki Y."/>
            <person name="Nagai Y."/>
            <person name="Toyoda A."/>
            <person name="Suzuki Y."/>
            <person name="Arimoto A."/>
            <person name="Ishii H."/>
            <person name="Satoh N."/>
            <person name="Nishiyama T."/>
            <person name="Hasebe M."/>
            <person name="Maruyama T."/>
            <person name="Minagawa J."/>
            <person name="Obokata J."/>
            <person name="Shigenobu S."/>
        </authorList>
    </citation>
    <scope>NUCLEOTIDE SEQUENCE [LARGE SCALE GENOMIC DNA]</scope>
</reference>
<sequence length="141" mass="16044">MYHNFFAEPPTRYIGYAFAFYEAMKSVLRTSPEKTFYLIGTIFVLLHSLDEALEAKDGPRMAFIFIDTLIFEAIASVAIPVFIGLAAFDVSSHLLIELNIHYQVTRYGPVFLALLGILLVSKPLDEFIQMLMSKTIRPLYL</sequence>
<protein>
    <submittedName>
        <fullName evidence="2">Mitochondrial fission process protein 1</fullName>
    </submittedName>
</protein>
<keyword evidence="1" id="KW-0812">Transmembrane</keyword>
<evidence type="ECO:0000256" key="1">
    <source>
        <dbReference type="SAM" id="Phobius"/>
    </source>
</evidence>
<keyword evidence="3" id="KW-1185">Reference proteome</keyword>
<accession>A0AAV4J1I1</accession>
<evidence type="ECO:0000313" key="2">
    <source>
        <dbReference type="EMBL" id="GFS15804.1"/>
    </source>
</evidence>
<gene>
    <name evidence="2" type="ORF">ElyMa_004942200</name>
</gene>
<evidence type="ECO:0000313" key="3">
    <source>
        <dbReference type="Proteomes" id="UP000762676"/>
    </source>
</evidence>
<proteinExistence type="predicted"/>
<dbReference type="EMBL" id="BMAT01009888">
    <property type="protein sequence ID" value="GFS15804.1"/>
    <property type="molecule type" value="Genomic_DNA"/>
</dbReference>
<feature type="transmembrane region" description="Helical" evidence="1">
    <location>
        <begin position="107"/>
        <end position="124"/>
    </location>
</feature>
<keyword evidence="1" id="KW-1133">Transmembrane helix</keyword>
<feature type="transmembrane region" description="Helical" evidence="1">
    <location>
        <begin position="65"/>
        <end position="87"/>
    </location>
</feature>
<name>A0AAV4J1I1_9GAST</name>
<organism evidence="2 3">
    <name type="scientific">Elysia marginata</name>
    <dbReference type="NCBI Taxonomy" id="1093978"/>
    <lineage>
        <taxon>Eukaryota</taxon>
        <taxon>Metazoa</taxon>
        <taxon>Spiralia</taxon>
        <taxon>Lophotrochozoa</taxon>
        <taxon>Mollusca</taxon>
        <taxon>Gastropoda</taxon>
        <taxon>Heterobranchia</taxon>
        <taxon>Euthyneura</taxon>
        <taxon>Panpulmonata</taxon>
        <taxon>Sacoglossa</taxon>
        <taxon>Placobranchoidea</taxon>
        <taxon>Plakobranchidae</taxon>
        <taxon>Elysia</taxon>
    </lineage>
</organism>
<keyword evidence="1" id="KW-0472">Membrane</keyword>